<evidence type="ECO:0000313" key="5">
    <source>
        <dbReference type="Proteomes" id="UP001558652"/>
    </source>
</evidence>
<keyword evidence="2" id="KW-0802">TPR repeat</keyword>
<dbReference type="InterPro" id="IPR011990">
    <property type="entry name" value="TPR-like_helical_dom_sf"/>
</dbReference>
<keyword evidence="1" id="KW-0677">Repeat</keyword>
<comment type="caution">
    <text evidence="4">The sequence shown here is derived from an EMBL/GenBank/DDBJ whole genome shotgun (WGS) entry which is preliminary data.</text>
</comment>
<organism evidence="4 5">
    <name type="scientific">Ranatra chinensis</name>
    <dbReference type="NCBI Taxonomy" id="642074"/>
    <lineage>
        <taxon>Eukaryota</taxon>
        <taxon>Metazoa</taxon>
        <taxon>Ecdysozoa</taxon>
        <taxon>Arthropoda</taxon>
        <taxon>Hexapoda</taxon>
        <taxon>Insecta</taxon>
        <taxon>Pterygota</taxon>
        <taxon>Neoptera</taxon>
        <taxon>Paraneoptera</taxon>
        <taxon>Hemiptera</taxon>
        <taxon>Heteroptera</taxon>
        <taxon>Panheteroptera</taxon>
        <taxon>Nepomorpha</taxon>
        <taxon>Nepidae</taxon>
        <taxon>Ranatrinae</taxon>
        <taxon>Ranatra</taxon>
    </lineage>
</organism>
<sequence length="185" mass="21217">MLASWSNAPSSSTHHQGVSPTGGFSQQVPRDHLLVETRCEALSKLNRWHQAAADAELLTKLKPLWPKGYYRKAIAMARLGHYEDALLAFTLCVALDETYVQSVKHEVTKILQRLINPAMPCKMLFMRNPLTPWWSPNYMEDDATMASDILEDYNGTEKTSHPMLENRKLHHLLERISYEIENLKN</sequence>
<dbReference type="Gene3D" id="1.25.40.10">
    <property type="entry name" value="Tetratricopeptide repeat domain"/>
    <property type="match status" value="1"/>
</dbReference>
<proteinExistence type="predicted"/>
<reference evidence="4 5" key="1">
    <citation type="submission" date="2024-07" db="EMBL/GenBank/DDBJ databases">
        <title>Chromosome-level genome assembly of the water stick insect Ranatra chinensis (Heteroptera: Nepidae).</title>
        <authorList>
            <person name="Liu X."/>
        </authorList>
    </citation>
    <scope>NUCLEOTIDE SEQUENCE [LARGE SCALE GENOMIC DNA]</scope>
    <source>
        <strain evidence="4">Cailab_2021Rc</strain>
        <tissue evidence="4">Muscle</tissue>
    </source>
</reference>
<dbReference type="PANTHER" id="PTHR22904">
    <property type="entry name" value="TPR REPEAT CONTAINING PROTEIN"/>
    <property type="match status" value="1"/>
</dbReference>
<evidence type="ECO:0000256" key="2">
    <source>
        <dbReference type="ARBA" id="ARBA00022803"/>
    </source>
</evidence>
<dbReference type="EMBL" id="JBFDAA010000016">
    <property type="protein sequence ID" value="KAL1117123.1"/>
    <property type="molecule type" value="Genomic_DNA"/>
</dbReference>
<gene>
    <name evidence="4" type="ORF">AAG570_004451</name>
</gene>
<evidence type="ECO:0000256" key="3">
    <source>
        <dbReference type="SAM" id="MobiDB-lite"/>
    </source>
</evidence>
<dbReference type="SUPFAM" id="SSF48452">
    <property type="entry name" value="TPR-like"/>
    <property type="match status" value="1"/>
</dbReference>
<evidence type="ECO:0000256" key="1">
    <source>
        <dbReference type="ARBA" id="ARBA00022737"/>
    </source>
</evidence>
<feature type="region of interest" description="Disordered" evidence="3">
    <location>
        <begin position="1"/>
        <end position="24"/>
    </location>
</feature>
<dbReference type="Proteomes" id="UP001558652">
    <property type="component" value="Unassembled WGS sequence"/>
</dbReference>
<name>A0ABD0YDJ0_9HEMI</name>
<evidence type="ECO:0000313" key="4">
    <source>
        <dbReference type="EMBL" id="KAL1117123.1"/>
    </source>
</evidence>
<dbReference type="AlphaFoldDB" id="A0ABD0YDJ0"/>
<protein>
    <submittedName>
        <fullName evidence="4">Uncharacterized protein</fullName>
    </submittedName>
</protein>
<dbReference type="PANTHER" id="PTHR22904:SF523">
    <property type="entry name" value="STRESS-INDUCED-PHOSPHOPROTEIN 1"/>
    <property type="match status" value="1"/>
</dbReference>
<keyword evidence="5" id="KW-1185">Reference proteome</keyword>
<accession>A0ABD0YDJ0</accession>